<protein>
    <submittedName>
        <fullName evidence="2">Uncharacterized protein</fullName>
    </submittedName>
</protein>
<evidence type="ECO:0000313" key="2">
    <source>
        <dbReference type="EnsemblMetazoa" id="AQUA004682-PA"/>
    </source>
</evidence>
<dbReference type="VEuPathDB" id="VectorBase:AQUA004682"/>
<dbReference type="AlphaFoldDB" id="A0A182X4F5"/>
<feature type="region of interest" description="Disordered" evidence="1">
    <location>
        <begin position="54"/>
        <end position="111"/>
    </location>
</feature>
<feature type="compositionally biased region" description="Low complexity" evidence="1">
    <location>
        <begin position="16"/>
        <end position="39"/>
    </location>
</feature>
<accession>A0A182X4F5</accession>
<feature type="compositionally biased region" description="Polar residues" evidence="1">
    <location>
        <begin position="83"/>
        <end position="94"/>
    </location>
</feature>
<keyword evidence="3" id="KW-1185">Reference proteome</keyword>
<dbReference type="EnsemblMetazoa" id="AQUA004682-RA">
    <property type="protein sequence ID" value="AQUA004682-PA"/>
    <property type="gene ID" value="AQUA004682"/>
</dbReference>
<dbReference type="Proteomes" id="UP000076407">
    <property type="component" value="Unassembled WGS sequence"/>
</dbReference>
<evidence type="ECO:0000256" key="1">
    <source>
        <dbReference type="SAM" id="MobiDB-lite"/>
    </source>
</evidence>
<feature type="region of interest" description="Disordered" evidence="1">
    <location>
        <begin position="1"/>
        <end position="39"/>
    </location>
</feature>
<evidence type="ECO:0000313" key="3">
    <source>
        <dbReference type="Proteomes" id="UP000076407"/>
    </source>
</evidence>
<feature type="compositionally biased region" description="Basic and acidic residues" evidence="1">
    <location>
        <begin position="102"/>
        <end position="111"/>
    </location>
</feature>
<sequence>MFPGSCRDADQMEQHSPFSSSNSSHSESSPIASSTTTTLLAGTASPAQLVSQTISTAGASSSSSSNVNVGEVSSTCSVGSPYDTVSSSPGYINTESSVSSLDDLKSSEDVK</sequence>
<organism evidence="2 3">
    <name type="scientific">Anopheles quadriannulatus</name>
    <name type="common">Mosquito</name>
    <dbReference type="NCBI Taxonomy" id="34691"/>
    <lineage>
        <taxon>Eukaryota</taxon>
        <taxon>Metazoa</taxon>
        <taxon>Ecdysozoa</taxon>
        <taxon>Arthropoda</taxon>
        <taxon>Hexapoda</taxon>
        <taxon>Insecta</taxon>
        <taxon>Pterygota</taxon>
        <taxon>Neoptera</taxon>
        <taxon>Endopterygota</taxon>
        <taxon>Diptera</taxon>
        <taxon>Nematocera</taxon>
        <taxon>Culicoidea</taxon>
        <taxon>Culicidae</taxon>
        <taxon>Anophelinae</taxon>
        <taxon>Anopheles</taxon>
    </lineage>
</organism>
<proteinExistence type="predicted"/>
<feature type="compositionally biased region" description="Low complexity" evidence="1">
    <location>
        <begin position="55"/>
        <end position="75"/>
    </location>
</feature>
<name>A0A182X4F5_ANOQN</name>
<reference evidence="2" key="1">
    <citation type="submission" date="2020-05" db="UniProtKB">
        <authorList>
            <consortium name="EnsemblMetazoa"/>
        </authorList>
    </citation>
    <scope>IDENTIFICATION</scope>
    <source>
        <strain evidence="2">SANGQUA</strain>
    </source>
</reference>